<evidence type="ECO:0000313" key="1">
    <source>
        <dbReference type="EMBL" id="SEN74959.1"/>
    </source>
</evidence>
<protein>
    <submittedName>
        <fullName evidence="1">Uncharacterized protein</fullName>
    </submittedName>
</protein>
<dbReference type="Proteomes" id="UP000199459">
    <property type="component" value="Unassembled WGS sequence"/>
</dbReference>
<reference evidence="1 2" key="1">
    <citation type="submission" date="2016-10" db="EMBL/GenBank/DDBJ databases">
        <authorList>
            <person name="de Groot N.N."/>
        </authorList>
    </citation>
    <scope>NUCLEOTIDE SEQUENCE [LARGE SCALE GENOMIC DNA]</scope>
    <source>
        <strain evidence="1 2">Nm22</strain>
    </source>
</reference>
<accession>A0A1H8J2U3</accession>
<sequence>MTSSIPEFDLPLEPGSYPTCSSEMKGLVFNVQKCEDHDHWILFDSTGTIVLNAADDITIATITDVDITAVNVNMSAELFIPVVSPVPATKAECVENGIINVNKLLTYYLNNN</sequence>
<proteinExistence type="predicted"/>
<dbReference type="EMBL" id="FOCP01000051">
    <property type="protein sequence ID" value="SEN74959.1"/>
    <property type="molecule type" value="Genomic_DNA"/>
</dbReference>
<dbReference type="OrthoDB" id="9902929at2"/>
<organism evidence="1 2">
    <name type="scientific">Nitrosomonas marina</name>
    <dbReference type="NCBI Taxonomy" id="917"/>
    <lineage>
        <taxon>Bacteria</taxon>
        <taxon>Pseudomonadati</taxon>
        <taxon>Pseudomonadota</taxon>
        <taxon>Betaproteobacteria</taxon>
        <taxon>Nitrosomonadales</taxon>
        <taxon>Nitrosomonadaceae</taxon>
        <taxon>Nitrosomonas</taxon>
    </lineage>
</organism>
<dbReference type="RefSeq" id="WP_090634950.1">
    <property type="nucleotide sequence ID" value="NZ_FOCP01000051.1"/>
</dbReference>
<gene>
    <name evidence="1" type="ORF">SAMN05216325_1514</name>
</gene>
<evidence type="ECO:0000313" key="2">
    <source>
        <dbReference type="Proteomes" id="UP000199459"/>
    </source>
</evidence>
<name>A0A1H8J2U3_9PROT</name>
<dbReference type="AlphaFoldDB" id="A0A1H8J2U3"/>